<protein>
    <submittedName>
        <fullName evidence="3">Neural proliferation differentiation and control protein 1-like isoform X2</fullName>
    </submittedName>
</protein>
<evidence type="ECO:0000313" key="2">
    <source>
        <dbReference type="Proteomes" id="UP000694865"/>
    </source>
</evidence>
<feature type="region of interest" description="Disordered" evidence="1">
    <location>
        <begin position="93"/>
        <end position="157"/>
    </location>
</feature>
<dbReference type="GeneID" id="100375894"/>
<dbReference type="PANTHER" id="PTHR23352:SF2">
    <property type="entry name" value="NEURAL PROLIFERATION DIFFERENTIATION AND CONTROL PROTEIN 1"/>
    <property type="match status" value="1"/>
</dbReference>
<sequence>MSSSSYNLRCLFCCCYACHDLVHYCSTEIYKLFHPSERLLHQSAKAAGDADYPAYGVTGPSTKSSTVTNGDRKLAQSAQMYHYQHQKQQMIAMENRANGEMKQDNSDDDSEEENEEGDYTVYECPGLAPAGEMTVKNPLFNDDHDPSSPPPTKDGDN</sequence>
<dbReference type="RefSeq" id="XP_006824980.1">
    <property type="nucleotide sequence ID" value="XM_006824917.1"/>
</dbReference>
<evidence type="ECO:0000313" key="3">
    <source>
        <dbReference type="RefSeq" id="XP_006824980.1"/>
    </source>
</evidence>
<dbReference type="Pfam" id="PF06809">
    <property type="entry name" value="NPDC1"/>
    <property type="match status" value="1"/>
</dbReference>
<gene>
    <name evidence="3" type="primary">LOC100375894</name>
</gene>
<name>A0ABM0MY89_SACKO</name>
<feature type="compositionally biased region" description="Acidic residues" evidence="1">
    <location>
        <begin position="106"/>
        <end position="118"/>
    </location>
</feature>
<evidence type="ECO:0000256" key="1">
    <source>
        <dbReference type="SAM" id="MobiDB-lite"/>
    </source>
</evidence>
<proteinExistence type="predicted"/>
<keyword evidence="2" id="KW-1185">Reference proteome</keyword>
<accession>A0ABM0MY89</accession>
<feature type="compositionally biased region" description="Pro residues" evidence="1">
    <location>
        <begin position="147"/>
        <end position="157"/>
    </location>
</feature>
<reference evidence="3" key="1">
    <citation type="submission" date="2025-08" db="UniProtKB">
        <authorList>
            <consortium name="RefSeq"/>
        </authorList>
    </citation>
    <scope>IDENTIFICATION</scope>
    <source>
        <tissue evidence="3">Testes</tissue>
    </source>
</reference>
<dbReference type="PANTHER" id="PTHR23352">
    <property type="entry name" value="NEURAL PROLIFERATION DIFFERENTIATION AND CONTROL PROTEIN-1 NPDC-1 PROTEIN"/>
    <property type="match status" value="1"/>
</dbReference>
<dbReference type="Proteomes" id="UP000694865">
    <property type="component" value="Unplaced"/>
</dbReference>
<organism evidence="2 3">
    <name type="scientific">Saccoglossus kowalevskii</name>
    <name type="common">Acorn worm</name>
    <dbReference type="NCBI Taxonomy" id="10224"/>
    <lineage>
        <taxon>Eukaryota</taxon>
        <taxon>Metazoa</taxon>
        <taxon>Hemichordata</taxon>
        <taxon>Enteropneusta</taxon>
        <taxon>Harrimaniidae</taxon>
        <taxon>Saccoglossus</taxon>
    </lineage>
</organism>
<dbReference type="InterPro" id="IPR009635">
    <property type="entry name" value="NPDC1"/>
</dbReference>